<dbReference type="SUPFAM" id="SSF55347">
    <property type="entry name" value="Glyceraldehyde-3-phosphate dehydrogenase-like, C-terminal domain"/>
    <property type="match status" value="1"/>
</dbReference>
<dbReference type="InterPro" id="IPR000846">
    <property type="entry name" value="DapB_N"/>
</dbReference>
<dbReference type="Pfam" id="PF01113">
    <property type="entry name" value="DapB_N"/>
    <property type="match status" value="1"/>
</dbReference>
<dbReference type="GO" id="GO:0008839">
    <property type="term" value="F:4-hydroxy-tetrahydrodipicolinate reductase"/>
    <property type="evidence" value="ECO:0007669"/>
    <property type="project" value="InterPro"/>
</dbReference>
<keyword evidence="1" id="KW-0521">NADP</keyword>
<dbReference type="AlphaFoldDB" id="A0A8T0P9D5"/>
<evidence type="ECO:0000256" key="1">
    <source>
        <dbReference type="ARBA" id="ARBA00022857"/>
    </source>
</evidence>
<feature type="domain" description="Dihydrodipicolinate reductase N-terminal" evidence="3">
    <location>
        <begin position="40"/>
        <end position="89"/>
    </location>
</feature>
<keyword evidence="5" id="KW-1185">Reference proteome</keyword>
<proteinExistence type="predicted"/>
<name>A0A8T0P9D5_PANVG</name>
<gene>
    <name evidence="4" type="ORF">PVAP13_9KG568200</name>
</gene>
<sequence length="207" mass="21881">MKMVSLCHPVRIRTCGKFATRNAAAKVLCSMETPPSQSTIKVVIIGATKEIGRTAIVAVSKARGMELAGAIDSQGIGEDAGQVLTVHSMCYFPCTALVSHVQSPSCCFSSLSRTLCECWHIALQISGMEEPLEIPVLNDLTMVLGSIAQSRATGVVVDFSEPSTVYDNVKQARGQVLGEDGVRVHSMVLPGLVSSTSINFSGPGEVL</sequence>
<accession>A0A8T0P9D5</accession>
<evidence type="ECO:0000313" key="4">
    <source>
        <dbReference type="EMBL" id="KAG2555244.1"/>
    </source>
</evidence>
<dbReference type="InterPro" id="IPR023940">
    <property type="entry name" value="DHDPR_bac"/>
</dbReference>
<dbReference type="Proteomes" id="UP000823388">
    <property type="component" value="Chromosome 9K"/>
</dbReference>
<reference evidence="4" key="1">
    <citation type="submission" date="2020-05" db="EMBL/GenBank/DDBJ databases">
        <title>WGS assembly of Panicum virgatum.</title>
        <authorList>
            <person name="Lovell J.T."/>
            <person name="Jenkins J."/>
            <person name="Shu S."/>
            <person name="Juenger T.E."/>
            <person name="Schmutz J."/>
        </authorList>
    </citation>
    <scope>NUCLEOTIDE SEQUENCE</scope>
    <source>
        <strain evidence="4">AP13</strain>
    </source>
</reference>
<dbReference type="PANTHER" id="PTHR20836:SF6">
    <property type="entry name" value="DIHYDRODIPICOLINATE REDUCTASE-LIKE PROTEIN CRR1, CHLOROPLASTIC"/>
    <property type="match status" value="1"/>
</dbReference>
<dbReference type="GO" id="GO:0009089">
    <property type="term" value="P:lysine biosynthetic process via diaminopimelate"/>
    <property type="evidence" value="ECO:0007669"/>
    <property type="project" value="InterPro"/>
</dbReference>
<dbReference type="PANTHER" id="PTHR20836">
    <property type="entry name" value="DIHYDRODIPICOLINATE REDUCTASE"/>
    <property type="match status" value="1"/>
</dbReference>
<dbReference type="Gene3D" id="3.40.50.720">
    <property type="entry name" value="NAD(P)-binding Rossmann-like Domain"/>
    <property type="match status" value="1"/>
</dbReference>
<comment type="caution">
    <text evidence="4">The sequence shown here is derived from an EMBL/GenBank/DDBJ whole genome shotgun (WGS) entry which is preliminary data.</text>
</comment>
<evidence type="ECO:0000259" key="3">
    <source>
        <dbReference type="Pfam" id="PF01113"/>
    </source>
</evidence>
<evidence type="ECO:0000256" key="2">
    <source>
        <dbReference type="ARBA" id="ARBA00023002"/>
    </source>
</evidence>
<keyword evidence="2" id="KW-0560">Oxidoreductase</keyword>
<protein>
    <recommendedName>
        <fullName evidence="3">Dihydrodipicolinate reductase N-terminal domain-containing protein</fullName>
    </recommendedName>
</protein>
<dbReference type="EMBL" id="CM029053">
    <property type="protein sequence ID" value="KAG2555244.1"/>
    <property type="molecule type" value="Genomic_DNA"/>
</dbReference>
<organism evidence="4 5">
    <name type="scientific">Panicum virgatum</name>
    <name type="common">Blackwell switchgrass</name>
    <dbReference type="NCBI Taxonomy" id="38727"/>
    <lineage>
        <taxon>Eukaryota</taxon>
        <taxon>Viridiplantae</taxon>
        <taxon>Streptophyta</taxon>
        <taxon>Embryophyta</taxon>
        <taxon>Tracheophyta</taxon>
        <taxon>Spermatophyta</taxon>
        <taxon>Magnoliopsida</taxon>
        <taxon>Liliopsida</taxon>
        <taxon>Poales</taxon>
        <taxon>Poaceae</taxon>
        <taxon>PACMAD clade</taxon>
        <taxon>Panicoideae</taxon>
        <taxon>Panicodae</taxon>
        <taxon>Paniceae</taxon>
        <taxon>Panicinae</taxon>
        <taxon>Panicum</taxon>
        <taxon>Panicum sect. Hiantes</taxon>
    </lineage>
</organism>
<evidence type="ECO:0000313" key="5">
    <source>
        <dbReference type="Proteomes" id="UP000823388"/>
    </source>
</evidence>
<dbReference type="GO" id="GO:0009570">
    <property type="term" value="C:chloroplast stroma"/>
    <property type="evidence" value="ECO:0007669"/>
    <property type="project" value="TreeGrafter"/>
</dbReference>